<dbReference type="Proteomes" id="UP001487740">
    <property type="component" value="Unassembled WGS sequence"/>
</dbReference>
<gene>
    <name evidence="2" type="ORF">O3P69_002773</name>
</gene>
<accession>A0AAW0UM92</accession>
<protein>
    <submittedName>
        <fullName evidence="2">Uncharacterized protein</fullName>
    </submittedName>
</protein>
<dbReference type="EMBL" id="JARAKH010000009">
    <property type="protein sequence ID" value="KAK8401233.1"/>
    <property type="molecule type" value="Genomic_DNA"/>
</dbReference>
<evidence type="ECO:0000313" key="2">
    <source>
        <dbReference type="EMBL" id="KAK8401233.1"/>
    </source>
</evidence>
<feature type="compositionally biased region" description="Basic and acidic residues" evidence="1">
    <location>
        <begin position="524"/>
        <end position="536"/>
    </location>
</feature>
<sequence length="799" mass="86637">MSHPAPWRLLCPALPRRVRLASRWLWRKPDRLDAAKSNTATWRQLAVARRPHHVPVPCLADGPVQSLVAVGMKALDLLVLPCGRKAAEYRNQLRDGLDRLLPGHSSPAITDGRSVISAAQSSRSVSHARVPLGGSETYLQAAGRRRAGCGRLYCPACRQARLARLGDSRDRTPGDAGHRNPRETKNTEDGNTRPGKPSCNCALQFADRSASLDTWLERTARAAVSNPELQCNKKVLPVHQESGEAPPCRCVEAEHKRQLLRRSKSLPYPGGQEGRAGNADERRDLIGDDVAGTHSLLETMGNQNMVSQGAVGVPSPLTHPRRPCRHAMQAAVHAPHHPGSGRQFMSYYSASHPIRSSPRGGCPDSTHPKQYHAVAHPPMPLACQARVPGVHHSTSSDCHLFGLSGSHSLLPPVTSADAQRHHVDQEMATRFHLGRSATVDVLEENFGSREMAVGEPSGGCRCLMGPRSPQESRRPEANWRPRVKSISDPNIPLNVADGGPAAEESNKSVGRAGAARSPPPTRTKRTEIYMELRPPRESVVGQSGADFSEEEQSNSFDSSKTASSSGRQTPLGYAADAQLTPHSQASTTASSRSSSQYSLSSPEMADAATQTPVAGSYSPPPVTTFHASSMSLSEHAVPRNRLEAQEVTRRYLEGAGDRSARIGAGQTTAEESDLQQGHPQPHLQLCTCRKVRRVAVPSPHPRTSWRAPLLGSSATPPPPPAPSIPSPGRWEDEGGRRERGKEEGWGRLFRVIRLGWAGLHWTDLDQHNESWTWLPCCIGLDRAGLLETLAGWLAGFPGF</sequence>
<keyword evidence="3" id="KW-1185">Reference proteome</keyword>
<feature type="compositionally biased region" description="Polar residues" evidence="1">
    <location>
        <begin position="553"/>
        <end position="568"/>
    </location>
</feature>
<reference evidence="2 3" key="1">
    <citation type="submission" date="2023-03" db="EMBL/GenBank/DDBJ databases">
        <title>High-quality genome of Scylla paramamosain provides insights in environmental adaptation.</title>
        <authorList>
            <person name="Zhang L."/>
        </authorList>
    </citation>
    <scope>NUCLEOTIDE SEQUENCE [LARGE SCALE GENOMIC DNA]</scope>
    <source>
        <strain evidence="2">LZ_2023a</strain>
        <tissue evidence="2">Muscle</tissue>
    </source>
</reference>
<evidence type="ECO:0000313" key="3">
    <source>
        <dbReference type="Proteomes" id="UP001487740"/>
    </source>
</evidence>
<name>A0AAW0UM92_SCYPA</name>
<feature type="region of interest" description="Disordered" evidence="1">
    <location>
        <begin position="263"/>
        <end position="283"/>
    </location>
</feature>
<feature type="compositionally biased region" description="Basic and acidic residues" evidence="1">
    <location>
        <begin position="729"/>
        <end position="739"/>
    </location>
</feature>
<feature type="compositionally biased region" description="Low complexity" evidence="1">
    <location>
        <begin position="583"/>
        <end position="601"/>
    </location>
</feature>
<evidence type="ECO:0000256" key="1">
    <source>
        <dbReference type="SAM" id="MobiDB-lite"/>
    </source>
</evidence>
<feature type="compositionally biased region" description="Basic and acidic residues" evidence="1">
    <location>
        <begin position="165"/>
        <end position="191"/>
    </location>
</feature>
<feature type="compositionally biased region" description="Pro residues" evidence="1">
    <location>
        <begin position="715"/>
        <end position="725"/>
    </location>
</feature>
<feature type="region of interest" description="Disordered" evidence="1">
    <location>
        <begin position="452"/>
        <end position="641"/>
    </location>
</feature>
<dbReference type="AlphaFoldDB" id="A0AAW0UM92"/>
<feature type="region of interest" description="Disordered" evidence="1">
    <location>
        <begin position="165"/>
        <end position="197"/>
    </location>
</feature>
<organism evidence="2 3">
    <name type="scientific">Scylla paramamosain</name>
    <name type="common">Mud crab</name>
    <dbReference type="NCBI Taxonomy" id="85552"/>
    <lineage>
        <taxon>Eukaryota</taxon>
        <taxon>Metazoa</taxon>
        <taxon>Ecdysozoa</taxon>
        <taxon>Arthropoda</taxon>
        <taxon>Crustacea</taxon>
        <taxon>Multicrustacea</taxon>
        <taxon>Malacostraca</taxon>
        <taxon>Eumalacostraca</taxon>
        <taxon>Eucarida</taxon>
        <taxon>Decapoda</taxon>
        <taxon>Pleocyemata</taxon>
        <taxon>Brachyura</taxon>
        <taxon>Eubrachyura</taxon>
        <taxon>Portunoidea</taxon>
        <taxon>Portunidae</taxon>
        <taxon>Portuninae</taxon>
        <taxon>Scylla</taxon>
    </lineage>
</organism>
<feature type="compositionally biased region" description="Basic and acidic residues" evidence="1">
    <location>
        <begin position="470"/>
        <end position="479"/>
    </location>
</feature>
<proteinExistence type="predicted"/>
<feature type="region of interest" description="Disordered" evidence="1">
    <location>
        <begin position="697"/>
        <end position="739"/>
    </location>
</feature>
<comment type="caution">
    <text evidence="2">The sequence shown here is derived from an EMBL/GenBank/DDBJ whole genome shotgun (WGS) entry which is preliminary data.</text>
</comment>
<feature type="region of interest" description="Disordered" evidence="1">
    <location>
        <begin position="653"/>
        <end position="681"/>
    </location>
</feature>